<feature type="non-terminal residue" evidence="2">
    <location>
        <position position="64"/>
    </location>
</feature>
<evidence type="ECO:0000313" key="2">
    <source>
        <dbReference type="EMBL" id="CAA9449091.1"/>
    </source>
</evidence>
<name>A0A6J4QMB6_9ACTN</name>
<proteinExistence type="predicted"/>
<dbReference type="AlphaFoldDB" id="A0A6J4QMB6"/>
<gene>
    <name evidence="2" type="ORF">AVDCRST_MAG01-01-4367</name>
</gene>
<feature type="non-terminal residue" evidence="2">
    <location>
        <position position="1"/>
    </location>
</feature>
<protein>
    <submittedName>
        <fullName evidence="2">Uncharacterized protein</fullName>
    </submittedName>
</protein>
<feature type="compositionally biased region" description="Basic residues" evidence="1">
    <location>
        <begin position="1"/>
        <end position="13"/>
    </location>
</feature>
<feature type="region of interest" description="Disordered" evidence="1">
    <location>
        <begin position="1"/>
        <end position="64"/>
    </location>
</feature>
<feature type="compositionally biased region" description="Basic residues" evidence="1">
    <location>
        <begin position="20"/>
        <end position="31"/>
    </location>
</feature>
<dbReference type="EMBL" id="CADCUW010000568">
    <property type="protein sequence ID" value="CAA9449091.1"/>
    <property type="molecule type" value="Genomic_DNA"/>
</dbReference>
<accession>A0A6J4QMB6</accession>
<evidence type="ECO:0000256" key="1">
    <source>
        <dbReference type="SAM" id="MobiDB-lite"/>
    </source>
</evidence>
<reference evidence="2" key="1">
    <citation type="submission" date="2020-02" db="EMBL/GenBank/DDBJ databases">
        <authorList>
            <person name="Meier V. D."/>
        </authorList>
    </citation>
    <scope>NUCLEOTIDE SEQUENCE</scope>
    <source>
        <strain evidence="2">AVDCRST_MAG01</strain>
    </source>
</reference>
<sequence>ARLVGRRRARRRCERPDRPHARRSVRRRVPRAHQPAPYAWGDRRDRPQAAAALRDQPAHGDGGR</sequence>
<organism evidence="2">
    <name type="scientific">uncultured Rubrobacteraceae bacterium</name>
    <dbReference type="NCBI Taxonomy" id="349277"/>
    <lineage>
        <taxon>Bacteria</taxon>
        <taxon>Bacillati</taxon>
        <taxon>Actinomycetota</taxon>
        <taxon>Rubrobacteria</taxon>
        <taxon>Rubrobacterales</taxon>
        <taxon>Rubrobacteraceae</taxon>
        <taxon>environmental samples</taxon>
    </lineage>
</organism>